<reference evidence="2 3" key="1">
    <citation type="submission" date="2017-11" db="EMBL/GenBank/DDBJ databases">
        <title>Genomic Encyclopedia of Archaeal and Bacterial Type Strains, Phase II (KMG-II): From Individual Species to Whole Genera.</title>
        <authorList>
            <person name="Goeker M."/>
        </authorList>
    </citation>
    <scope>NUCLEOTIDE SEQUENCE [LARGE SCALE GENOMIC DNA]</scope>
    <source>
        <strain evidence="2 3">DSM 25625</strain>
    </source>
</reference>
<feature type="transmembrane region" description="Helical" evidence="1">
    <location>
        <begin position="67"/>
        <end position="91"/>
    </location>
</feature>
<proteinExistence type="predicted"/>
<gene>
    <name evidence="2" type="ORF">CLV54_2524</name>
</gene>
<evidence type="ECO:0008006" key="4">
    <source>
        <dbReference type="Google" id="ProtNLM"/>
    </source>
</evidence>
<keyword evidence="1" id="KW-0472">Membrane</keyword>
<dbReference type="InterPro" id="IPR043739">
    <property type="entry name" value="DUF5684"/>
</dbReference>
<dbReference type="EMBL" id="PGFB01000004">
    <property type="protein sequence ID" value="PJJ61578.1"/>
    <property type="molecule type" value="Genomic_DNA"/>
</dbReference>
<comment type="caution">
    <text evidence="2">The sequence shown here is derived from an EMBL/GenBank/DDBJ whole genome shotgun (WGS) entry which is preliminary data.</text>
</comment>
<dbReference type="Proteomes" id="UP000230161">
    <property type="component" value="Unassembled WGS sequence"/>
</dbReference>
<dbReference type="AlphaFoldDB" id="A0A2M9BUE2"/>
<dbReference type="Pfam" id="PF18936">
    <property type="entry name" value="DUF5684"/>
    <property type="match status" value="1"/>
</dbReference>
<feature type="transmembrane region" description="Helical" evidence="1">
    <location>
        <begin position="103"/>
        <end position="121"/>
    </location>
</feature>
<protein>
    <recommendedName>
        <fullName evidence="4">Signal peptidase I</fullName>
    </recommendedName>
</protein>
<evidence type="ECO:0000313" key="2">
    <source>
        <dbReference type="EMBL" id="PJJ61578.1"/>
    </source>
</evidence>
<keyword evidence="1" id="KW-1133">Transmembrane helix</keyword>
<accession>A0A2M9BUE2</accession>
<dbReference type="RefSeq" id="WP_100345300.1">
    <property type="nucleotide sequence ID" value="NZ_PGFB01000004.1"/>
</dbReference>
<evidence type="ECO:0000256" key="1">
    <source>
        <dbReference type="SAM" id="Phobius"/>
    </source>
</evidence>
<feature type="transmembrane region" description="Helical" evidence="1">
    <location>
        <begin position="6"/>
        <end position="31"/>
    </location>
</feature>
<keyword evidence="1" id="KW-0812">Transmembrane</keyword>
<evidence type="ECO:0000313" key="3">
    <source>
        <dbReference type="Proteomes" id="UP000230161"/>
    </source>
</evidence>
<sequence length="140" mass="15803">MSHEGVAAILAILLIIGLLSIVLVIASYLVMSWFVARVFVKAGIPAWKAWVPVYSNWILLELGRQPGWWSILLLVPFVNYAAIVFVCIAVYRVSQGFGKEAAGFLVLYIFVPWVWAGIIAFDDSRWEPWRVRAFLPPQPV</sequence>
<keyword evidence="3" id="KW-1185">Reference proteome</keyword>
<name>A0A2M9BUE2_9MICO</name>
<organism evidence="2 3">
    <name type="scientific">Compostimonas suwonensis</name>
    <dbReference type="NCBI Taxonomy" id="1048394"/>
    <lineage>
        <taxon>Bacteria</taxon>
        <taxon>Bacillati</taxon>
        <taxon>Actinomycetota</taxon>
        <taxon>Actinomycetes</taxon>
        <taxon>Micrococcales</taxon>
        <taxon>Microbacteriaceae</taxon>
        <taxon>Compostimonas</taxon>
    </lineage>
</organism>
<dbReference type="OrthoDB" id="3637276at2"/>